<feature type="region of interest" description="Disordered" evidence="1">
    <location>
        <begin position="914"/>
        <end position="1136"/>
    </location>
</feature>
<feature type="compositionally biased region" description="Polar residues" evidence="1">
    <location>
        <begin position="20"/>
        <end position="29"/>
    </location>
</feature>
<feature type="compositionally biased region" description="Basic and acidic residues" evidence="1">
    <location>
        <begin position="874"/>
        <end position="889"/>
    </location>
</feature>
<feature type="region of interest" description="Disordered" evidence="1">
    <location>
        <begin position="1"/>
        <end position="42"/>
    </location>
</feature>
<feature type="compositionally biased region" description="Low complexity" evidence="1">
    <location>
        <begin position="1051"/>
        <end position="1070"/>
    </location>
</feature>
<feature type="compositionally biased region" description="Basic and acidic residues" evidence="1">
    <location>
        <begin position="408"/>
        <end position="431"/>
    </location>
</feature>
<feature type="compositionally biased region" description="Low complexity" evidence="1">
    <location>
        <begin position="741"/>
        <end position="751"/>
    </location>
</feature>
<name>A0A168K132_CORDF</name>
<comment type="caution">
    <text evidence="2">The sequence shown here is derived from an EMBL/GenBank/DDBJ whole genome shotgun (WGS) entry which is preliminary data.</text>
</comment>
<dbReference type="Proteomes" id="UP000076881">
    <property type="component" value="Unassembled WGS sequence"/>
</dbReference>
<feature type="compositionally biased region" description="Polar residues" evidence="1">
    <location>
        <begin position="218"/>
        <end position="233"/>
    </location>
</feature>
<protein>
    <submittedName>
        <fullName evidence="2">Uncharacterized protein</fullName>
    </submittedName>
</protein>
<feature type="compositionally biased region" description="Basic and acidic residues" evidence="1">
    <location>
        <begin position="1099"/>
        <end position="1114"/>
    </location>
</feature>
<feature type="compositionally biased region" description="Basic residues" evidence="1">
    <location>
        <begin position="284"/>
        <end position="304"/>
    </location>
</feature>
<feature type="region of interest" description="Disordered" evidence="1">
    <location>
        <begin position="861"/>
        <end position="894"/>
    </location>
</feature>
<feature type="compositionally biased region" description="Low complexity" evidence="1">
    <location>
        <begin position="984"/>
        <end position="1021"/>
    </location>
</feature>
<feature type="compositionally biased region" description="Basic and acidic residues" evidence="1">
    <location>
        <begin position="706"/>
        <end position="721"/>
    </location>
</feature>
<feature type="compositionally biased region" description="Low complexity" evidence="1">
    <location>
        <begin position="1079"/>
        <end position="1098"/>
    </location>
</feature>
<feature type="compositionally biased region" description="Polar residues" evidence="1">
    <location>
        <begin position="955"/>
        <end position="978"/>
    </location>
</feature>
<reference evidence="2 3" key="1">
    <citation type="journal article" date="2016" name="Genome Biol. Evol.">
        <title>Divergent and convergent evolution of fungal pathogenicity.</title>
        <authorList>
            <person name="Shang Y."/>
            <person name="Xiao G."/>
            <person name="Zheng P."/>
            <person name="Cen K."/>
            <person name="Zhan S."/>
            <person name="Wang C."/>
        </authorList>
    </citation>
    <scope>NUCLEOTIDE SEQUENCE [LARGE SCALE GENOMIC DNA]</scope>
    <source>
        <strain evidence="2 3">RCEF 1005</strain>
    </source>
</reference>
<feature type="region of interest" description="Disordered" evidence="1">
    <location>
        <begin position="218"/>
        <end position="455"/>
    </location>
</feature>
<dbReference type="EMBL" id="AZHF01000001">
    <property type="protein sequence ID" value="OAA81115.1"/>
    <property type="molecule type" value="Genomic_DNA"/>
</dbReference>
<evidence type="ECO:0000313" key="3">
    <source>
        <dbReference type="Proteomes" id="UP000076881"/>
    </source>
</evidence>
<feature type="compositionally biased region" description="Basic and acidic residues" evidence="1">
    <location>
        <begin position="438"/>
        <end position="450"/>
    </location>
</feature>
<sequence>MEYEPVPKRRRTASPPLLQNFDSNTQHATPQHGKAPEGADDKTYQLHLERAFADPRFRATLAQIFDKYDAKSAQQDEAIDPTLCGMPTGDSNVIDPAIDTHRDSFVHTDRMPYHLEMQQHESRDDSAQTVEYQLDQPNENADPYAAATGPSGYMPGFPGAVHPGFMQTWYSNPFQGPSPCPSPWDGFSGQLPVPHASHMASGPWVAPENFAYSSATWPSQVMSPDQSTPSISQPVPALQPTPPAQEKTFDRPVTGKENQKIGQEDESTDNCQLEPEISYDALGRKRRRRPMQPRFSKNGKRLGRPPKPAGATGVSAETGTSAETGAYDGEGEDNGGLADLKNPAGEFGDEDDDTLWSELAEALQLASKATSKKRTRDAAKPSRRGENSATESDGAAETDKCAGQAETMLRKIQQELIDRAVRRSTMAKEHDDDTDGGAEGRRRSGRERKPANFGEQVSWEKVSAERRTSYKIKMHLRALSVQARRERKKQEKEEAALAAKDKEAAERVAKEKREAEEVAAVKDAPDGASEAMPSTIPDSQDTVTSLPIRTTPKKPQSTQIMRQTIKNHVNSVVHFEEDDEGLPDDQAPAAFPIKNPVFSYKKPEMQVHSFLGENFIDTVYALSDDEAPALLDSLKRVSLGENKKPSLVPVDVTRPRDTAVASKLYRSTAAKQTAAEAAEQMRKESTPSTQIDTNALDPGMGTAETIRLDPIEHTKPNEAKTRPSVPTGGDGDDSGIDIRSEQASSEQASGEQAERPSVRGASIPAPPLPQDPNILGAADILDSLDVMSEAGDVPSSPISDYGFAKEDTRMDGMKAASVESAPGSPRMSEKPLFADEEPMYESMEIFEDATADMAFMSGSAEMEDDRAVEPMVKVSDHSARKEKLVENESPKPVSPIRKYEFTNIVFVAEKPDEFDIDADEDAEPFSSNGMAVLPPPRHPLPQQSKPKGNEKRKPTSSLTSRKYTPKATSKEPSPNSTGERPRLSSSSSSSSSRSSARTSAPVSKASSVRKGSSSRRSLLSIIGGGEDDIESLIKKKSTTILVPKPAPASTPAPSSSSSSSRRHSSSAAHDSSWRRKSKPVSSSSSSLTRMSLGSLSSLSRDKPRSSKERQEAKERRRKSAGAAAPGTNITTQKKGTCGVDGYTCGRDFCFTCL</sequence>
<proteinExistence type="predicted"/>
<feature type="region of interest" description="Disordered" evidence="1">
    <location>
        <begin position="482"/>
        <end position="559"/>
    </location>
</feature>
<dbReference type="OrthoDB" id="2420608at2759"/>
<feature type="compositionally biased region" description="Basic and acidic residues" evidence="1">
    <location>
        <begin position="488"/>
        <end position="525"/>
    </location>
</feature>
<keyword evidence="3" id="KW-1185">Reference proteome</keyword>
<feature type="compositionally biased region" description="Acidic residues" evidence="1">
    <location>
        <begin position="914"/>
        <end position="923"/>
    </location>
</feature>
<feature type="compositionally biased region" description="Polar residues" evidence="1">
    <location>
        <begin position="536"/>
        <end position="559"/>
    </location>
</feature>
<evidence type="ECO:0000256" key="1">
    <source>
        <dbReference type="SAM" id="MobiDB-lite"/>
    </source>
</evidence>
<feature type="region of interest" description="Disordered" evidence="1">
    <location>
        <begin position="671"/>
        <end position="775"/>
    </location>
</feature>
<gene>
    <name evidence="2" type="ORF">LEL_00660</name>
</gene>
<evidence type="ECO:0000313" key="2">
    <source>
        <dbReference type="EMBL" id="OAA81115.1"/>
    </source>
</evidence>
<feature type="compositionally biased region" description="Basic and acidic residues" evidence="1">
    <location>
        <begin position="247"/>
        <end position="263"/>
    </location>
</feature>
<dbReference type="AlphaFoldDB" id="A0A168K132"/>
<organism evidence="2 3">
    <name type="scientific">Akanthomyces lecanii RCEF 1005</name>
    <dbReference type="NCBI Taxonomy" id="1081108"/>
    <lineage>
        <taxon>Eukaryota</taxon>
        <taxon>Fungi</taxon>
        <taxon>Dikarya</taxon>
        <taxon>Ascomycota</taxon>
        <taxon>Pezizomycotina</taxon>
        <taxon>Sordariomycetes</taxon>
        <taxon>Hypocreomycetidae</taxon>
        <taxon>Hypocreales</taxon>
        <taxon>Cordycipitaceae</taxon>
        <taxon>Akanthomyces</taxon>
        <taxon>Cordyceps confragosa</taxon>
    </lineage>
</organism>
<feature type="compositionally biased region" description="Basic and acidic residues" evidence="1">
    <location>
        <begin position="376"/>
        <end position="386"/>
    </location>
</feature>
<accession>A0A168K132</accession>